<evidence type="ECO:0000256" key="1">
    <source>
        <dbReference type="SAM" id="MobiDB-lite"/>
    </source>
</evidence>
<dbReference type="EMBL" id="CAJNJA010032853">
    <property type="protein sequence ID" value="CAE7671817.1"/>
    <property type="molecule type" value="Genomic_DNA"/>
</dbReference>
<feature type="region of interest" description="Disordered" evidence="1">
    <location>
        <begin position="1248"/>
        <end position="1283"/>
    </location>
</feature>
<keyword evidence="3" id="KW-1185">Reference proteome</keyword>
<gene>
    <name evidence="2" type="ORF">SNEC2469_LOCUS19235</name>
</gene>
<feature type="compositionally biased region" description="Basic and acidic residues" evidence="1">
    <location>
        <begin position="435"/>
        <end position="447"/>
    </location>
</feature>
<comment type="caution">
    <text evidence="2">The sequence shown here is derived from an EMBL/GenBank/DDBJ whole genome shotgun (WGS) entry which is preliminary data.</text>
</comment>
<feature type="compositionally biased region" description="Basic and acidic residues" evidence="1">
    <location>
        <begin position="498"/>
        <end position="508"/>
    </location>
</feature>
<feature type="compositionally biased region" description="Low complexity" evidence="1">
    <location>
        <begin position="996"/>
        <end position="1007"/>
    </location>
</feature>
<feature type="region of interest" description="Disordered" evidence="1">
    <location>
        <begin position="339"/>
        <end position="392"/>
    </location>
</feature>
<protein>
    <submittedName>
        <fullName evidence="2">Uncharacterized protein</fullName>
    </submittedName>
</protein>
<feature type="compositionally biased region" description="Acidic residues" evidence="1">
    <location>
        <begin position="715"/>
        <end position="724"/>
    </location>
</feature>
<feature type="region of interest" description="Disordered" evidence="1">
    <location>
        <begin position="170"/>
        <end position="204"/>
    </location>
</feature>
<organism evidence="2 3">
    <name type="scientific">Symbiodinium necroappetens</name>
    <dbReference type="NCBI Taxonomy" id="1628268"/>
    <lineage>
        <taxon>Eukaryota</taxon>
        <taxon>Sar</taxon>
        <taxon>Alveolata</taxon>
        <taxon>Dinophyceae</taxon>
        <taxon>Suessiales</taxon>
        <taxon>Symbiodiniaceae</taxon>
        <taxon>Symbiodinium</taxon>
    </lineage>
</organism>
<feature type="compositionally biased region" description="Basic and acidic residues" evidence="1">
    <location>
        <begin position="1015"/>
        <end position="1041"/>
    </location>
</feature>
<accession>A0A812W5L8</accession>
<feature type="compositionally biased region" description="Basic residues" evidence="1">
    <location>
        <begin position="626"/>
        <end position="649"/>
    </location>
</feature>
<feature type="compositionally biased region" description="Basic residues" evidence="1">
    <location>
        <begin position="535"/>
        <end position="550"/>
    </location>
</feature>
<feature type="region of interest" description="Disordered" evidence="1">
    <location>
        <begin position="961"/>
        <end position="1058"/>
    </location>
</feature>
<feature type="compositionally biased region" description="Basic residues" evidence="1">
    <location>
        <begin position="509"/>
        <end position="520"/>
    </location>
</feature>
<evidence type="ECO:0000313" key="2">
    <source>
        <dbReference type="EMBL" id="CAE7671817.1"/>
    </source>
</evidence>
<reference evidence="2" key="1">
    <citation type="submission" date="2021-02" db="EMBL/GenBank/DDBJ databases">
        <authorList>
            <person name="Dougan E. K."/>
            <person name="Rhodes N."/>
            <person name="Thang M."/>
            <person name="Chan C."/>
        </authorList>
    </citation>
    <scope>NUCLEOTIDE SEQUENCE</scope>
</reference>
<sequence>MVKRFADLTTLASRWENVRSLRERCAKGHALMRATADGCVQCMGTLKDCAENNEVLKVIVGLMLESLTIDSNGIDMIVDQCTAFLELAHYPDKARLGAIAVRDAWGIKRCLTTLRRKWGRYESPKDPRVRELVDMYENIVRAALAAGINIPRRIASDDDVGSAVAATDDAYPAAGPEESSGDSEPPPLEFVSDDSGPSTIMLGLGDEHADTEGALHEAAADNDSADDADPLQSLLDELSDDLEADLLGDKASVEPTAECSEPSAGSCGTALLEPSAESSRTAVLEPSAESPCGTAVFEPKAESCGTAMLEPKAESCVTAVLEPKAESCGTAVCEPKAESSGTAVCEPKAESSETAACVLSDEEKEPGAARARAIEGPLTVDSDDEVLPSQGGSLAVDHMETQAFVVDTQVMLDPILAEEKRQLDSPASNSVARELFPDGDKPHDKPSSEPSDMLATSELPVPVTDPAPSTPPASSEFMEFSPPQVITRGDQLALKNNRKADNGEEGTKKRGRPAKAKASSKKVPEASEELPVKAPKAKASAKRAPKAKASSKKEPEVSEELPVKAPKAKASKKAPKAKASSNKEPEVPEASQRERASSSKDIPVMVPAKRARALENDAEVMEAHAPKKCKRVLKKGRKGKKGKGGKKRPAMMAFPVPEEAGDNDGPTYSEPVVTGGRPSLKVFPLREHDGTVESVVTPLARRSIRRKRVAVAEPEPAEDVADPEPAEHEPEPVEEEPAEPDAPKEEVDMPNVFAGRRCPKTVGAKGWLVWQHIVKSFVECIDPNLPERSRTKHEYDYWKTAKTAFDEDDSVVSEGDFKSFFLVQAEVYVQEKVIPPIQVILESHDGIQTKARIYPAGLGMRLLQIFKFLKTSMAPCNIRGEGDALEMFRCATYEDECSDALLQEVPGAMDPVAVKLARALLSRAWSGQQEPEEPVEQDEREKLLELLQSQAKLIEQLRGGASSSNLCKTPDAKRNSNRSPRCRLRTKTPSPNAKNKTPSPLKKNPSPSKKHPSPSKKDPSPSKKDPSPSKKDPSPVKKDQPVSRQTTAPKDIPDEDDAKFWNRMRSKVNRFCGATTSGKLQVSDDIHAMWKKAGASRDVLVSLMAEANGDRGDFVRKVEVYKESQKFRRQVTDGGFYSEREMAVKVSEGGIVGVADANPSLKRINKYDGETEYWVDTRDKLNKFMERLDTTDASVIKALGNLYDELAKLQADAKVQDLTGPQHEEYTRVCESVKRQMIMATSLEIKNKKLKKKPGKPSTKRETGEQEPEEAEANPKKKLKRAKSKDCVEKLRRDTGGESLAIFKIGITHDCIPRFQLYESNGYTKMLVMHSSNDLATIEMLESALIAIYRDKVQCRNVQLGGEGMRNRYFEAKFASAKHVATIAKAFATEAPHDFKSSGATTNTRTYRRDELMVVAFQPILGLGTRKSNPLMLRTGKPGVNLQGHSFTTRFLTGVMPKGVYKDHPERFDEFITETMKDFEQLYYHGYDIGGGRNLRFIVLGIKGDLPFLSKAGHLNRTFLNIRKGPVGPKSKPLSGCCWLCHAGSEAYDFEDLSSEPKWLETCGSENPPPWDALPPFFEHVPHVTLDKASFFTLDVLHIYHLGIGRDYAGSALVLALRVYGMDSVPEALDALNVDFQQFLKGSRKQVHFKKLTRDMLGYSADTAYPVGHWSKASDTPVLIEFASWVLQKNKEMYDRTKIFQVVVSGATAIARFMKVLLETSLWMSANEAVAAGNAGLHFLRCYQKAAELSYQAKALRFNMTPKLHCFHHVSLGLILTARRCDNVLNPLSRATFQGEDYIGRVSRLSRRISPRLLCLRTIQRYLIATRVELDKDRR</sequence>
<feature type="compositionally biased region" description="Basic residues" evidence="1">
    <location>
        <begin position="566"/>
        <end position="576"/>
    </location>
</feature>
<dbReference type="Proteomes" id="UP000601435">
    <property type="component" value="Unassembled WGS sequence"/>
</dbReference>
<feature type="region of interest" description="Disordered" evidence="1">
    <location>
        <begin position="420"/>
        <end position="673"/>
    </location>
</feature>
<feature type="compositionally biased region" description="Basic and acidic residues" evidence="1">
    <location>
        <begin position="581"/>
        <end position="598"/>
    </location>
</feature>
<proteinExistence type="predicted"/>
<feature type="region of interest" description="Disordered" evidence="1">
    <location>
        <begin position="253"/>
        <end position="292"/>
    </location>
</feature>
<evidence type="ECO:0000313" key="3">
    <source>
        <dbReference type="Proteomes" id="UP000601435"/>
    </source>
</evidence>
<dbReference type="OrthoDB" id="429249at2759"/>
<feature type="region of interest" description="Disordered" evidence="1">
    <location>
        <begin position="706"/>
        <end position="746"/>
    </location>
</feature>
<name>A0A812W5L8_9DINO</name>